<dbReference type="InterPro" id="IPR038765">
    <property type="entry name" value="Papain-like_cys_pep_sf"/>
</dbReference>
<dbReference type="PROSITE" id="PS52042">
    <property type="entry name" value="GLOBIN_CP_ADGB"/>
    <property type="match status" value="1"/>
</dbReference>
<evidence type="ECO:0000256" key="5">
    <source>
        <dbReference type="SAM" id="MobiDB-lite"/>
    </source>
</evidence>
<evidence type="ECO:0000259" key="7">
    <source>
        <dbReference type="PROSITE" id="PS52042"/>
    </source>
</evidence>
<feature type="region of interest" description="Disordered" evidence="5">
    <location>
        <begin position="1"/>
        <end position="32"/>
    </location>
</feature>
<evidence type="ECO:0000313" key="8">
    <source>
        <dbReference type="EMBL" id="CAK6446666.1"/>
    </source>
</evidence>
<dbReference type="Pfam" id="PF22068">
    <property type="entry name" value="Androglobin_II"/>
    <property type="match status" value="1"/>
</dbReference>
<dbReference type="InterPro" id="IPR054095">
    <property type="entry name" value="Androglobin_V"/>
</dbReference>
<feature type="region of interest" description="Disordered" evidence="5">
    <location>
        <begin position="1219"/>
        <end position="1238"/>
    </location>
</feature>
<evidence type="ECO:0000259" key="6">
    <source>
        <dbReference type="PROSITE" id="PS50203"/>
    </source>
</evidence>
<dbReference type="Proteomes" id="UP001314169">
    <property type="component" value="Chromosome 6"/>
</dbReference>
<dbReference type="Pfam" id="PF22069">
    <property type="entry name" value="Androglobin_IV"/>
    <property type="match status" value="1"/>
</dbReference>
<organism evidence="8 9">
    <name type="scientific">Pipistrellus nathusii</name>
    <name type="common">Nathusius' pipistrelle</name>
    <dbReference type="NCBI Taxonomy" id="59473"/>
    <lineage>
        <taxon>Eukaryota</taxon>
        <taxon>Metazoa</taxon>
        <taxon>Chordata</taxon>
        <taxon>Craniata</taxon>
        <taxon>Vertebrata</taxon>
        <taxon>Euteleostomi</taxon>
        <taxon>Mammalia</taxon>
        <taxon>Eutheria</taxon>
        <taxon>Laurasiatheria</taxon>
        <taxon>Chiroptera</taxon>
        <taxon>Yangochiroptera</taxon>
        <taxon>Vespertilionidae</taxon>
        <taxon>Pipistrellus</taxon>
    </lineage>
</organism>
<evidence type="ECO:0008006" key="10">
    <source>
        <dbReference type="Google" id="ProtNLM"/>
    </source>
</evidence>
<feature type="region of interest" description="Disordered" evidence="5">
    <location>
        <begin position="320"/>
        <end position="402"/>
    </location>
</feature>
<dbReference type="PROSITE" id="PS50096">
    <property type="entry name" value="IQ"/>
    <property type="match status" value="1"/>
</dbReference>
<dbReference type="CDD" id="cd22307">
    <property type="entry name" value="Adgb_C_mid-like"/>
    <property type="match status" value="1"/>
</dbReference>
<feature type="domain" description="Calpain catalytic" evidence="6">
    <location>
        <begin position="98"/>
        <end position="290"/>
    </location>
</feature>
<feature type="compositionally biased region" description="Basic and acidic residues" evidence="5">
    <location>
        <begin position="1654"/>
        <end position="1667"/>
    </location>
</feature>
<dbReference type="InterPro" id="IPR001300">
    <property type="entry name" value="Peptidase_C2_calpain_cat"/>
</dbReference>
<evidence type="ECO:0000256" key="2">
    <source>
        <dbReference type="ARBA" id="ARBA00022723"/>
    </source>
</evidence>
<keyword evidence="1" id="KW-0349">Heme</keyword>
<dbReference type="InterPro" id="IPR057249">
    <property type="entry name" value="Globin_CP_ADGB"/>
</dbReference>
<dbReference type="InterPro" id="IPR054094">
    <property type="entry name" value="Androglobin_IV"/>
</dbReference>
<dbReference type="InterPro" id="IPR053033">
    <property type="entry name" value="Androglobin-like"/>
</dbReference>
<gene>
    <name evidence="8" type="ORF">MPIPNATIZW_LOCUS14972</name>
</gene>
<feature type="region of interest" description="Disordered" evidence="5">
    <location>
        <begin position="1319"/>
        <end position="1367"/>
    </location>
</feature>
<dbReference type="SUPFAM" id="SSF54001">
    <property type="entry name" value="Cysteine proteinases"/>
    <property type="match status" value="1"/>
</dbReference>
<accession>A0ABP0ACT8</accession>
<proteinExistence type="predicted"/>
<dbReference type="PANTHER" id="PTHR46298">
    <property type="entry name" value="ANDROGLOBIN"/>
    <property type="match status" value="1"/>
</dbReference>
<keyword evidence="2" id="KW-0479">Metal-binding</keyword>
<feature type="compositionally biased region" description="Basic and acidic residues" evidence="5">
    <location>
        <begin position="1337"/>
        <end position="1352"/>
    </location>
</feature>
<feature type="region of interest" description="Disordered" evidence="5">
    <location>
        <begin position="1654"/>
        <end position="1676"/>
    </location>
</feature>
<dbReference type="Pfam" id="PF22070">
    <property type="entry name" value="Androglobin_V"/>
    <property type="match status" value="1"/>
</dbReference>
<feature type="domain" description="Globin" evidence="7">
    <location>
        <begin position="780"/>
        <end position="980"/>
    </location>
</feature>
<feature type="compositionally biased region" description="Polar residues" evidence="5">
    <location>
        <begin position="1224"/>
        <end position="1238"/>
    </location>
</feature>
<sequence length="1676" mass="192230">MTTKQAKKKDVHGITSVHSSDKSKDQYIFGGNTPSTVEQKKWKFPIWPEWNEIDINAEKWDAGKIGKEKDKAGKSPIFHYFEDPEGKIELPPSLKVYSWKRPQDFLFNRVPVVVKNETQFDLFSINEHLLCSELMRWIISEIYAVWKIFNGAFLNNNFKGTTGEPPIPIWKPWEHIYSLCKAVKGHIPLYNSYGKYIVKLYWMGCWRKITIDDFMPFDEENNLLLPATTCELELWPMLLSKAIIKLANVDIHIIEKRELGESTIIHALTGWLPEVIPLHPRYMDKVWELLKEILPEFKLTDESNSESKITEADNKLKDTAKEGNYGKDVKDGKEMKDGKEVKDGKEFKPEPSVTTLKSLEKSDRAPKEKADTKDIGKKKSKDGEREKEKFKWSFHGSRPSSDVQNSLLSLSDCSSGMQSPHMVVYATFIPLYLFEKRIFSLEMMTTSAEKLREYGLSHICSHPVLVTRTRSCPLIAPPKPPAVPAWKLIRLKRETVITAEPQEIIQKKPEQFLEISSPFLNFRMTPFTIPAETHLAHSVIKKGVPPKSGLSSVPENDETATYAQSDVSQVIGTTSQGNVYSQATHGKGGFDLCCLLPCTDELIELTLNDSSHPVDGLSLERDLVSLTTTLDKSQEEVTDMNTSVTKEIWFDFKDFYACFQNLYIFHRPSSYCFNFQKSEFKFSDDRVSYYLFVDSLKPIELLICFSALVRWGESGALTKDSPQIEPGLLIVETFFWKSVKPRDIILKIHTYNTKASMVRLPIGRHLLLLTAYSPIGHSLHVCSMVNFVIGDEDVVLPNFELESYRFTEQALTILKAVGNVIANFKDKAKLSTALKDLQTAHYPVPLHNKEQTAQHFRFFHTSLWRLMKKAQVTKHSYFKFAFRAMVLDLDALDSTLEETSLAELADAKYFVPVVDKEAIAAAIKIQAMWRGTYVRLLMKARTPDTKENASVADILQKVWATLEVNLDQYAVSLLRLMFKSKCKSIESYPCYQDEETKIAFADYTVTYTDQPPNSWFIVFREIFSFHQELILVPKIYTTIPVCVLHVVNNDTMEQVPKLFQKVVPYLYTKNKKGYTFVAEAYTGDSYISAARWKLRLLGSSNPLPSLSRDFPCSSFAIKEIRDYYIPNDKKIVFRYSVKAVLPHLVTIHVRVSKPDAFIKLQILESEEVVISTTGKGQAIIPVFSFLGNEKVLTSQSSKQILLPHTPSKKDQEMFAKKKLAPGSQRINKTRPGSSTADTSQLILEDDAVTVPTQDDNPGMSQQSYKYIIQCVVLYNSWSLTESQQMFVQALKDLEKNDIKAHGERHEELISLGIPDSHFISEGQKSSGASKVTRKGKDKSSEREKTAKEKQAPRFESQIPTAHSQQEDPNKPYWILRLVTEHNEAEYLDVKKDTERADEIRAMKQAWEMAEPGRAIKAYQARLHYLNRFMKKTPDAESTPTGVPLTERPDEECKFFVSNTHAMLLLETAISFAKEPETKILEPMQQGSVLWKKWQMTKSLKDLTKTVMGEIRGKEDPELRKDNWKITTRSHSVLEISPRLIQKALEDLDISQYVRRTNNEPLLQTDDLNQQQAMQKAEEVHQFRQYRARILSIRDIDQEERAKLQDKGLEMYAEMWDSLDEARQKIFNIREEYRNKMLEAERLRLEALAAEEAMRAETAKKTTLAHEKDKKKKGKKK</sequence>
<dbReference type="PROSITE" id="PS50203">
    <property type="entry name" value="CALPAIN_CAT"/>
    <property type="match status" value="1"/>
</dbReference>
<evidence type="ECO:0000256" key="4">
    <source>
        <dbReference type="PROSITE-ProRule" id="PRU00239"/>
    </source>
</evidence>
<name>A0ABP0ACT8_PIPNA</name>
<evidence type="ECO:0000256" key="3">
    <source>
        <dbReference type="ARBA" id="ARBA00023004"/>
    </source>
</evidence>
<keyword evidence="9" id="KW-1185">Reference proteome</keyword>
<comment type="caution">
    <text evidence="4">Lacks conserved residue(s) required for the propagation of feature annotation.</text>
</comment>
<evidence type="ECO:0000256" key="1">
    <source>
        <dbReference type="ARBA" id="ARBA00022617"/>
    </source>
</evidence>
<reference evidence="8" key="1">
    <citation type="submission" date="2023-12" db="EMBL/GenBank/DDBJ databases">
        <authorList>
            <person name="Brown T."/>
        </authorList>
    </citation>
    <scope>NUCLEOTIDE SEQUENCE</scope>
</reference>
<dbReference type="InterPro" id="IPR012292">
    <property type="entry name" value="Globin/Proto"/>
</dbReference>
<dbReference type="Pfam" id="PF00648">
    <property type="entry name" value="Peptidase_C2"/>
    <property type="match status" value="1"/>
</dbReference>
<feature type="compositionally biased region" description="Basic and acidic residues" evidence="5">
    <location>
        <begin position="358"/>
        <end position="391"/>
    </location>
</feature>
<keyword evidence="3" id="KW-0408">Iron</keyword>
<dbReference type="PANTHER" id="PTHR46298:SF1">
    <property type="entry name" value="ANDROGLOBIN"/>
    <property type="match status" value="1"/>
</dbReference>
<protein>
    <recommendedName>
        <fullName evidence="10">Androglobin</fullName>
    </recommendedName>
</protein>
<dbReference type="Gene3D" id="1.10.490.10">
    <property type="entry name" value="Globins"/>
    <property type="match status" value="1"/>
</dbReference>
<dbReference type="InterPro" id="IPR054093">
    <property type="entry name" value="Androglobin_II"/>
</dbReference>
<evidence type="ECO:0000313" key="9">
    <source>
        <dbReference type="Proteomes" id="UP001314169"/>
    </source>
</evidence>
<feature type="compositionally biased region" description="Basic residues" evidence="5">
    <location>
        <begin position="1"/>
        <end position="10"/>
    </location>
</feature>
<feature type="compositionally biased region" description="Basic and acidic residues" evidence="5">
    <location>
        <begin position="320"/>
        <end position="349"/>
    </location>
</feature>
<dbReference type="EMBL" id="OY882863">
    <property type="protein sequence ID" value="CAK6446666.1"/>
    <property type="molecule type" value="Genomic_DNA"/>
</dbReference>